<dbReference type="EMBL" id="BMGP01000009">
    <property type="protein sequence ID" value="GGF41346.1"/>
    <property type="molecule type" value="Genomic_DNA"/>
</dbReference>
<dbReference type="RefSeq" id="WP_188681203.1">
    <property type="nucleotide sequence ID" value="NZ_BMGP01000009.1"/>
</dbReference>
<dbReference type="SUPFAM" id="SSF53756">
    <property type="entry name" value="UDP-Glycosyltransferase/glycogen phosphorylase"/>
    <property type="match status" value="1"/>
</dbReference>
<evidence type="ECO:0000313" key="2">
    <source>
        <dbReference type="Proteomes" id="UP000598775"/>
    </source>
</evidence>
<protein>
    <recommendedName>
        <fullName evidence="3">D-inositol 3-phosphate glycosyltransferase</fullName>
    </recommendedName>
</protein>
<comment type="caution">
    <text evidence="1">The sequence shown here is derived from an EMBL/GenBank/DDBJ whole genome shotgun (WGS) entry which is preliminary data.</text>
</comment>
<gene>
    <name evidence="1" type="ORF">GCM10011399_37550</name>
</gene>
<proteinExistence type="predicted"/>
<reference evidence="1 2" key="1">
    <citation type="journal article" date="2014" name="Int. J. Syst. Evol. Microbiol.">
        <title>Complete genome sequence of Corynebacterium casei LMG S-19264T (=DSM 44701T), isolated from a smear-ripened cheese.</title>
        <authorList>
            <consortium name="US DOE Joint Genome Institute (JGI-PGF)"/>
            <person name="Walter F."/>
            <person name="Albersmeier A."/>
            <person name="Kalinowski J."/>
            <person name="Ruckert C."/>
        </authorList>
    </citation>
    <scope>NUCLEOTIDE SEQUENCE [LARGE SCALE GENOMIC DNA]</scope>
    <source>
        <strain evidence="1 2">CGMCC 1.12976</strain>
    </source>
</reference>
<organism evidence="1 2">
    <name type="scientific">Subtercola lobariae</name>
    <dbReference type="NCBI Taxonomy" id="1588641"/>
    <lineage>
        <taxon>Bacteria</taxon>
        <taxon>Bacillati</taxon>
        <taxon>Actinomycetota</taxon>
        <taxon>Actinomycetes</taxon>
        <taxon>Micrococcales</taxon>
        <taxon>Microbacteriaceae</taxon>
        <taxon>Subtercola</taxon>
    </lineage>
</organism>
<evidence type="ECO:0000313" key="1">
    <source>
        <dbReference type="EMBL" id="GGF41346.1"/>
    </source>
</evidence>
<evidence type="ECO:0008006" key="3">
    <source>
        <dbReference type="Google" id="ProtNLM"/>
    </source>
</evidence>
<accession>A0A917BFY7</accession>
<dbReference type="Proteomes" id="UP000598775">
    <property type="component" value="Unassembled WGS sequence"/>
</dbReference>
<keyword evidence="2" id="KW-1185">Reference proteome</keyword>
<dbReference type="AlphaFoldDB" id="A0A917BFY7"/>
<dbReference type="Gene3D" id="3.40.50.2000">
    <property type="entry name" value="Glycogen Phosphorylase B"/>
    <property type="match status" value="2"/>
</dbReference>
<sequence>MFADHYRNRSGVNALSPHIPHVERRAVTIASVPAAHSYVQNALADAQDAGLLTVLDDPHPAGAPAGQWWPPVMLDAAWIEQNARSFDLLHVHFGFESFTVEQLTRTVDALRLADRPLVLTVHDLENPQLSDQGDYPALLGLLIDAADEIITLTPGAAAEIENRWQREAILIPHPRVLARTVEAASGKVRRTAPRVGVQLRDLRPNIDALNTVRLLIDAAERLAGEGRPVTVVVDINDRVRDEVLRVQLERLVGDSHVAEWNEHPRLSDDDLTASIASLGIVVLPYRHGTHSGWLELCWDLGVDVLAPGVGFYGEQHCDASIALFDPASAPSFDAALEHLLTRAHEPLEAVRRRRRDARLTQSGQIAEAHLAVYRRALARVRA</sequence>
<name>A0A917BFY7_9MICO</name>